<dbReference type="Proteomes" id="UP001190465">
    <property type="component" value="Chromosome"/>
</dbReference>
<dbReference type="RefSeq" id="WP_308482073.1">
    <property type="nucleotide sequence ID" value="NZ_OY726397.1"/>
</dbReference>
<accession>A0ABM9LLS5</accession>
<organism evidence="2 3">
    <name type="scientific">[Mycobacterium] burgundiense</name>
    <dbReference type="NCBI Taxonomy" id="3064286"/>
    <lineage>
        <taxon>Bacteria</taxon>
        <taxon>Bacillati</taxon>
        <taxon>Actinomycetota</taxon>
        <taxon>Actinomycetes</taxon>
        <taxon>Mycobacteriales</taxon>
        <taxon>Mycobacteriaceae</taxon>
        <taxon>Mycolicibacterium</taxon>
    </lineage>
</organism>
<protein>
    <submittedName>
        <fullName evidence="2">Uncharacterized protein</fullName>
    </submittedName>
</protein>
<name>A0ABM9LLS5_9MYCO</name>
<sequence length="94" mass="10381">MSAERGWIGEPQPPRQWHASHYSRTADQIARHGSYAAAEAHRRSKLQRAVEDTWVEQEIRNAKLRTVNASAPLQIAARYEKASGVGDGCPADGT</sequence>
<feature type="region of interest" description="Disordered" evidence="1">
    <location>
        <begin position="1"/>
        <end position="25"/>
    </location>
</feature>
<proteinExistence type="predicted"/>
<gene>
    <name evidence="2" type="ORF">MU0053_001881</name>
</gene>
<evidence type="ECO:0000256" key="1">
    <source>
        <dbReference type="SAM" id="MobiDB-lite"/>
    </source>
</evidence>
<dbReference type="EMBL" id="OY726397">
    <property type="protein sequence ID" value="CAJ1501259.1"/>
    <property type="molecule type" value="Genomic_DNA"/>
</dbReference>
<evidence type="ECO:0000313" key="2">
    <source>
        <dbReference type="EMBL" id="CAJ1501259.1"/>
    </source>
</evidence>
<keyword evidence="3" id="KW-1185">Reference proteome</keyword>
<reference evidence="2 3" key="1">
    <citation type="submission" date="2023-08" db="EMBL/GenBank/DDBJ databases">
        <authorList>
            <person name="Folkvardsen B D."/>
            <person name="Norman A."/>
        </authorList>
    </citation>
    <scope>NUCLEOTIDE SEQUENCE [LARGE SCALE GENOMIC DNA]</scope>
    <source>
        <strain evidence="2 3">Mu0053</strain>
    </source>
</reference>
<evidence type="ECO:0000313" key="3">
    <source>
        <dbReference type="Proteomes" id="UP001190465"/>
    </source>
</evidence>